<dbReference type="OrthoDB" id="9797178at2"/>
<keyword evidence="3" id="KW-1185">Reference proteome</keyword>
<dbReference type="PROSITE" id="PS51186">
    <property type="entry name" value="GNAT"/>
    <property type="match status" value="1"/>
</dbReference>
<sequence length="180" mass="19375">MITIRKETLADRAAIRDITIDAFANSVHGHQGEADLVDALRSSNADGLSLVAEREGTLVGHLLFSPVVVRRQGRELHGQGLAPLSVLTAQQRRGVGSALVVAGQELLAATGNPFTVVAGDPAYYGRFGFVPAGQFGWTHGFAGMPQEFFQVHAHDPAELDPFRDGQVFYREEFGPQHEAG</sequence>
<evidence type="ECO:0000313" key="3">
    <source>
        <dbReference type="Proteomes" id="UP000317648"/>
    </source>
</evidence>
<accession>A0A518E0S7</accession>
<dbReference type="SUPFAM" id="SSF55729">
    <property type="entry name" value="Acyl-CoA N-acyltransferases (Nat)"/>
    <property type="match status" value="1"/>
</dbReference>
<dbReference type="Pfam" id="PF13527">
    <property type="entry name" value="Acetyltransf_9"/>
    <property type="match status" value="1"/>
</dbReference>
<organism evidence="2 3">
    <name type="scientific">Lignipirellula cremea</name>
    <dbReference type="NCBI Taxonomy" id="2528010"/>
    <lineage>
        <taxon>Bacteria</taxon>
        <taxon>Pseudomonadati</taxon>
        <taxon>Planctomycetota</taxon>
        <taxon>Planctomycetia</taxon>
        <taxon>Pirellulales</taxon>
        <taxon>Pirellulaceae</taxon>
        <taxon>Lignipirellula</taxon>
    </lineage>
</organism>
<dbReference type="KEGG" id="lcre:Pla8534_55490"/>
<protein>
    <recommendedName>
        <fullName evidence="1">N-acetyltransferase domain-containing protein</fullName>
    </recommendedName>
</protein>
<dbReference type="EMBL" id="CP036433">
    <property type="protein sequence ID" value="QDU97696.1"/>
    <property type="molecule type" value="Genomic_DNA"/>
</dbReference>
<feature type="domain" description="N-acetyltransferase" evidence="1">
    <location>
        <begin position="2"/>
        <end position="147"/>
    </location>
</feature>
<dbReference type="InterPro" id="IPR000182">
    <property type="entry name" value="GNAT_dom"/>
</dbReference>
<dbReference type="CDD" id="cd04301">
    <property type="entry name" value="NAT_SF"/>
    <property type="match status" value="1"/>
</dbReference>
<gene>
    <name evidence="2" type="ORF">Pla8534_55490</name>
</gene>
<dbReference type="InterPro" id="IPR016181">
    <property type="entry name" value="Acyl_CoA_acyltransferase"/>
</dbReference>
<dbReference type="GO" id="GO:0016747">
    <property type="term" value="F:acyltransferase activity, transferring groups other than amino-acyl groups"/>
    <property type="evidence" value="ECO:0007669"/>
    <property type="project" value="InterPro"/>
</dbReference>
<dbReference type="Proteomes" id="UP000317648">
    <property type="component" value="Chromosome"/>
</dbReference>
<name>A0A518E0S7_9BACT</name>
<evidence type="ECO:0000259" key="1">
    <source>
        <dbReference type="PROSITE" id="PS51186"/>
    </source>
</evidence>
<proteinExistence type="predicted"/>
<evidence type="ECO:0000313" key="2">
    <source>
        <dbReference type="EMBL" id="QDU97696.1"/>
    </source>
</evidence>
<reference evidence="2 3" key="1">
    <citation type="submission" date="2019-02" db="EMBL/GenBank/DDBJ databases">
        <title>Deep-cultivation of Planctomycetes and their phenomic and genomic characterization uncovers novel biology.</title>
        <authorList>
            <person name="Wiegand S."/>
            <person name="Jogler M."/>
            <person name="Boedeker C."/>
            <person name="Pinto D."/>
            <person name="Vollmers J."/>
            <person name="Rivas-Marin E."/>
            <person name="Kohn T."/>
            <person name="Peeters S.H."/>
            <person name="Heuer A."/>
            <person name="Rast P."/>
            <person name="Oberbeckmann S."/>
            <person name="Bunk B."/>
            <person name="Jeske O."/>
            <person name="Meyerdierks A."/>
            <person name="Storesund J.E."/>
            <person name="Kallscheuer N."/>
            <person name="Luecker S."/>
            <person name="Lage O.M."/>
            <person name="Pohl T."/>
            <person name="Merkel B.J."/>
            <person name="Hornburger P."/>
            <person name="Mueller R.-W."/>
            <person name="Bruemmer F."/>
            <person name="Labrenz M."/>
            <person name="Spormann A.M."/>
            <person name="Op den Camp H."/>
            <person name="Overmann J."/>
            <person name="Amann R."/>
            <person name="Jetten M.S.M."/>
            <person name="Mascher T."/>
            <person name="Medema M.H."/>
            <person name="Devos D.P."/>
            <person name="Kaster A.-K."/>
            <person name="Ovreas L."/>
            <person name="Rohde M."/>
            <person name="Galperin M.Y."/>
            <person name="Jogler C."/>
        </authorList>
    </citation>
    <scope>NUCLEOTIDE SEQUENCE [LARGE SCALE GENOMIC DNA]</scope>
    <source>
        <strain evidence="2 3">Pla85_3_4</strain>
    </source>
</reference>
<dbReference type="RefSeq" id="WP_145056457.1">
    <property type="nucleotide sequence ID" value="NZ_CP036433.1"/>
</dbReference>
<dbReference type="AlphaFoldDB" id="A0A518E0S7"/>
<dbReference type="Gene3D" id="3.40.630.30">
    <property type="match status" value="1"/>
</dbReference>